<evidence type="ECO:0000313" key="3">
    <source>
        <dbReference type="Proteomes" id="UP000250321"/>
    </source>
</evidence>
<dbReference type="PANTHER" id="PTHR45287">
    <property type="entry name" value="OS03G0691500 PROTEIN"/>
    <property type="match status" value="1"/>
</dbReference>
<dbReference type="InterPro" id="IPR040262">
    <property type="entry name" value="At4g38062-like"/>
</dbReference>
<keyword evidence="1" id="KW-0175">Coiled coil</keyword>
<feature type="coiled-coil region" evidence="1">
    <location>
        <begin position="405"/>
        <end position="456"/>
    </location>
</feature>
<evidence type="ECO:0000256" key="1">
    <source>
        <dbReference type="SAM" id="Coils"/>
    </source>
</evidence>
<dbReference type="OrthoDB" id="685795at2759"/>
<protein>
    <submittedName>
        <fullName evidence="2">Uncharacterized protein</fullName>
    </submittedName>
</protein>
<dbReference type="AlphaFoldDB" id="A0A314UFS9"/>
<dbReference type="STRING" id="2094558.A0A314UFS9"/>
<reference evidence="2 3" key="1">
    <citation type="submission" date="2018-02" db="EMBL/GenBank/DDBJ databases">
        <title>Draft genome of wild Prunus yedoensis var. nudiflora.</title>
        <authorList>
            <person name="Baek S."/>
            <person name="Kim J.-H."/>
            <person name="Choi K."/>
            <person name="Kim G.-B."/>
            <person name="Cho A."/>
            <person name="Jang H."/>
            <person name="Shin C.-H."/>
            <person name="Yu H.-J."/>
            <person name="Mun J.-H."/>
        </authorList>
    </citation>
    <scope>NUCLEOTIDE SEQUENCE [LARGE SCALE GENOMIC DNA]</scope>
    <source>
        <strain evidence="3">cv. Jeju island</strain>
        <tissue evidence="2">Leaf</tissue>
    </source>
</reference>
<organism evidence="2 3">
    <name type="scientific">Prunus yedoensis var. nudiflora</name>
    <dbReference type="NCBI Taxonomy" id="2094558"/>
    <lineage>
        <taxon>Eukaryota</taxon>
        <taxon>Viridiplantae</taxon>
        <taxon>Streptophyta</taxon>
        <taxon>Embryophyta</taxon>
        <taxon>Tracheophyta</taxon>
        <taxon>Spermatophyta</taxon>
        <taxon>Magnoliopsida</taxon>
        <taxon>eudicotyledons</taxon>
        <taxon>Gunneridae</taxon>
        <taxon>Pentapetalae</taxon>
        <taxon>rosids</taxon>
        <taxon>fabids</taxon>
        <taxon>Rosales</taxon>
        <taxon>Rosaceae</taxon>
        <taxon>Amygdaloideae</taxon>
        <taxon>Amygdaleae</taxon>
        <taxon>Prunus</taxon>
    </lineage>
</organism>
<sequence>MKGKCLTNPNENKHSVFSDCDGGCSDSDDDDRDKVVVVGVAAMVAPWWRRTVMADGHDKVVLKTRSISLSNLAFAFPFFLQHKEPENSTTLALSPRLRKNLWSPSKVVFRNLEIHTPERKNMDKVCEELDEVKAELEKVRAEYKSKAELCENLRKAHNEQLTKFQQASSKIEKQAQELNEKAEEISVAQQMCEELKCSLKDRESIVQHLRAANDKLRVGCDEKYQKLEDTNRVMKKFSEAEKKANAPKELRERDDVIIKLEEDNQKVQDQLKWKKEQFRHLEEAHDKLREQFKASKKEWEMEKSSLLDEICSLQTSLDSQTRISDDLQNRLQRCNQALAHEESRRKYLEVQVSEFQTRFEDVFSEREDAKSQLECLTAQRDKQIASLRQSLSTKETFYKEMEYQTGKLQQENQELRISLKELQEAQIQAAPGSPSLAKLRNKLKSLEQMHRDCIASHRAKEAEWSSRLESMTGELNKHKSELGSKDAAISGLRMELEQMLRDCTSNLKAKEYECSSQLEKMRVELYNSRSELESRDAALKELRMEVEQMHRDSTTNEAEGAEWNSQLEKMTSDVRNYLSELEHKDGMIKELKMELEACHSLSMQLKLENEELSVMLLVLKLGISEAQLKIVNGVKEECEKDELCLNQQVSQMESVLERELREVNDALERTNIELAEKICDGNEIEFELEIWKSIAERLRSDLEVSLGMRKELEASLLAQVDVGETIKQQKNGLLCIFEEKDKIIDNLQQKIVLLEQKLERLDTKDANSVKTETEMSFESENSIFLQIAREKDKNLEQLEKEISWLEQESLRIEFTGAVMAQIDAERTFEHEKEKLIQRVEQKYQRVNDLMQLLESLEHKFNCSLDSFSSQLAEKQAEIDLIHEAWEKITAAEVMAALEIEERKLMALELEEEICNIQQKLESQQTSLCESKQQALKAEAELETKELEVKRLTNQMKTKLINSDALIEELKSERRNLLEDVIKLSSEKENLLVFIGGLGDNIGEFSSTDKQLTSMLDNIMLSFDNKGSRMDFKWNDELVDPEQENVCTPTVMKISEAISDRRSPFRDLNN</sequence>
<proteinExistence type="predicted"/>
<accession>A0A314UFS9</accession>
<dbReference type="EMBL" id="PJQY01003578">
    <property type="protein sequence ID" value="PQM36150.1"/>
    <property type="molecule type" value="Genomic_DNA"/>
</dbReference>
<evidence type="ECO:0000313" key="2">
    <source>
        <dbReference type="EMBL" id="PQM36150.1"/>
    </source>
</evidence>
<keyword evidence="3" id="KW-1185">Reference proteome</keyword>
<feature type="coiled-coil region" evidence="1">
    <location>
        <begin position="737"/>
        <end position="764"/>
    </location>
</feature>
<feature type="coiled-coil region" evidence="1">
    <location>
        <begin position="257"/>
        <end position="344"/>
    </location>
</feature>
<gene>
    <name evidence="2" type="ORF">Pyn_04556</name>
</gene>
<name>A0A314UFS9_PRUYE</name>
<dbReference type="Proteomes" id="UP000250321">
    <property type="component" value="Unassembled WGS sequence"/>
</dbReference>
<feature type="coiled-coil region" evidence="1">
    <location>
        <begin position="934"/>
        <end position="986"/>
    </location>
</feature>
<comment type="caution">
    <text evidence="2">The sequence shown here is derived from an EMBL/GenBank/DDBJ whole genome shotgun (WGS) entry which is preliminary data.</text>
</comment>
<dbReference type="PANTHER" id="PTHR45287:SF4">
    <property type="entry name" value="OS03G0691500 PROTEIN"/>
    <property type="match status" value="1"/>
</dbReference>
<feature type="coiled-coil region" evidence="1">
    <location>
        <begin position="832"/>
        <end position="859"/>
    </location>
</feature>
<feature type="coiled-coil region" evidence="1">
    <location>
        <begin position="649"/>
        <end position="677"/>
    </location>
</feature>
<feature type="coiled-coil region" evidence="1">
    <location>
        <begin position="119"/>
        <end position="198"/>
    </location>
</feature>